<feature type="transmembrane region" description="Helical" evidence="1">
    <location>
        <begin position="284"/>
        <end position="303"/>
    </location>
</feature>
<feature type="transmembrane region" description="Helical" evidence="1">
    <location>
        <begin position="110"/>
        <end position="133"/>
    </location>
</feature>
<organism evidence="2 3">
    <name type="scientific">Acanthosepion pharaonis</name>
    <name type="common">Pharaoh cuttlefish</name>
    <name type="synonym">Sepia pharaonis</name>
    <dbReference type="NCBI Taxonomy" id="158019"/>
    <lineage>
        <taxon>Eukaryota</taxon>
        <taxon>Metazoa</taxon>
        <taxon>Spiralia</taxon>
        <taxon>Lophotrochozoa</taxon>
        <taxon>Mollusca</taxon>
        <taxon>Cephalopoda</taxon>
        <taxon>Coleoidea</taxon>
        <taxon>Decapodiformes</taxon>
        <taxon>Sepiida</taxon>
        <taxon>Sepiina</taxon>
        <taxon>Sepiidae</taxon>
        <taxon>Acanthosepion</taxon>
    </lineage>
</organism>
<feature type="transmembrane region" description="Helical" evidence="1">
    <location>
        <begin position="47"/>
        <end position="69"/>
    </location>
</feature>
<comment type="caution">
    <text evidence="2">The sequence shown here is derived from an EMBL/GenBank/DDBJ whole genome shotgun (WGS) entry which is preliminary data.</text>
</comment>
<keyword evidence="3" id="KW-1185">Reference proteome</keyword>
<dbReference type="EMBL" id="CAHIKZ030000813">
    <property type="protein sequence ID" value="CAE1239847.1"/>
    <property type="molecule type" value="Genomic_DNA"/>
</dbReference>
<evidence type="ECO:0000256" key="1">
    <source>
        <dbReference type="SAM" id="Phobius"/>
    </source>
</evidence>
<keyword evidence="1" id="KW-1133">Transmembrane helix</keyword>
<feature type="transmembrane region" description="Helical" evidence="1">
    <location>
        <begin position="210"/>
        <end position="231"/>
    </location>
</feature>
<feature type="transmembrane region" description="Helical" evidence="1">
    <location>
        <begin position="145"/>
        <end position="164"/>
    </location>
</feature>
<evidence type="ECO:0000313" key="3">
    <source>
        <dbReference type="Proteomes" id="UP000597762"/>
    </source>
</evidence>
<sequence length="328" mass="39114">MRYWQETLDISIFLSSFFLFSSLSFFLSFFFLSFLNQVESLVPIVNITFLYFLHSFFFFISVLLFLFSYFSFTSSFFLIFIVSFSKFLFIKLFHSYFPTHSFTLPYSSKFYSSSCLSLICSFPFNFFFGYFPLSLKHPLFLSKISFFFFFFFFIFFFFFFFFFYQCFSLHFFFVGLLFPLITLSLSHSISLPIFISLSFFFLSYFSPSSLLTFSLLYFLLIFYFLFLLPFVSSLSSFTFSIPTYYYLPNLLNINLFFSSGVFVPPPPAITRFILSSTSFYSLQFNSLFLLLLLFLPTLFIFFLSSLPHLSSSNLFYVPVSFFTFFVYH</sequence>
<feature type="transmembrane region" description="Helical" evidence="1">
    <location>
        <begin position="170"/>
        <end position="203"/>
    </location>
</feature>
<dbReference type="Proteomes" id="UP000597762">
    <property type="component" value="Unassembled WGS sequence"/>
</dbReference>
<accession>A0A812BSI7</accession>
<evidence type="ECO:0000313" key="2">
    <source>
        <dbReference type="EMBL" id="CAE1239847.1"/>
    </source>
</evidence>
<feature type="transmembrane region" description="Helical" evidence="1">
    <location>
        <begin position="12"/>
        <end position="35"/>
    </location>
</feature>
<proteinExistence type="predicted"/>
<keyword evidence="1" id="KW-0812">Transmembrane</keyword>
<feature type="transmembrane region" description="Helical" evidence="1">
    <location>
        <begin position="243"/>
        <end position="263"/>
    </location>
</feature>
<protein>
    <submittedName>
        <fullName evidence="2">Uncharacterized protein</fullName>
    </submittedName>
</protein>
<gene>
    <name evidence="2" type="ORF">SPHA_22072</name>
</gene>
<name>A0A812BSI7_ACAPH</name>
<feature type="transmembrane region" description="Helical" evidence="1">
    <location>
        <begin position="76"/>
        <end position="98"/>
    </location>
</feature>
<reference evidence="2" key="1">
    <citation type="submission" date="2021-01" db="EMBL/GenBank/DDBJ databases">
        <authorList>
            <person name="Li R."/>
            <person name="Bekaert M."/>
        </authorList>
    </citation>
    <scope>NUCLEOTIDE SEQUENCE</scope>
    <source>
        <strain evidence="2">Farmed</strain>
    </source>
</reference>
<keyword evidence="1" id="KW-0472">Membrane</keyword>
<dbReference type="AlphaFoldDB" id="A0A812BSI7"/>